<keyword evidence="2" id="KW-0479">Metal-binding</keyword>
<evidence type="ECO:0000259" key="4">
    <source>
        <dbReference type="PROSITE" id="PS50991"/>
    </source>
</evidence>
<dbReference type="AlphaFoldDB" id="A0A3P4B596"/>
<dbReference type="Pfam" id="PF00682">
    <property type="entry name" value="HMGL-like"/>
    <property type="match status" value="1"/>
</dbReference>
<dbReference type="RefSeq" id="WP_124081040.1">
    <property type="nucleotide sequence ID" value="NZ_UWPJ01000027.1"/>
</dbReference>
<reference evidence="5 6" key="1">
    <citation type="submission" date="2018-10" db="EMBL/GenBank/DDBJ databases">
        <authorList>
            <person name="Criscuolo A."/>
        </authorList>
    </citation>
    <scope>NUCLEOTIDE SEQUENCE [LARGE SCALE GENOMIC DNA]</scope>
    <source>
        <strain evidence="5">DnA1</strain>
    </source>
</reference>
<organism evidence="5 6">
    <name type="scientific">Pigmentiphaga humi</name>
    <dbReference type="NCBI Taxonomy" id="2478468"/>
    <lineage>
        <taxon>Bacteria</taxon>
        <taxon>Pseudomonadati</taxon>
        <taxon>Pseudomonadota</taxon>
        <taxon>Betaproteobacteria</taxon>
        <taxon>Burkholderiales</taxon>
        <taxon>Alcaligenaceae</taxon>
        <taxon>Pigmentiphaga</taxon>
    </lineage>
</organism>
<evidence type="ECO:0000313" key="6">
    <source>
        <dbReference type="Proteomes" id="UP000277294"/>
    </source>
</evidence>
<dbReference type="Proteomes" id="UP000277294">
    <property type="component" value="Unassembled WGS sequence"/>
</dbReference>
<name>A0A3P4B596_9BURK</name>
<dbReference type="EMBL" id="UWPJ01000027">
    <property type="protein sequence ID" value="VCU71463.1"/>
    <property type="molecule type" value="Genomic_DNA"/>
</dbReference>
<dbReference type="CDD" id="cd07938">
    <property type="entry name" value="DRE_TIM_HMGL"/>
    <property type="match status" value="1"/>
</dbReference>
<proteinExistence type="inferred from homology"/>
<dbReference type="GO" id="GO:0046951">
    <property type="term" value="P:ketone body biosynthetic process"/>
    <property type="evidence" value="ECO:0007669"/>
    <property type="project" value="TreeGrafter"/>
</dbReference>
<dbReference type="GO" id="GO:0004419">
    <property type="term" value="F:hydroxymethylglutaryl-CoA lyase activity"/>
    <property type="evidence" value="ECO:0007669"/>
    <property type="project" value="UniProtKB-EC"/>
</dbReference>
<accession>A0A3P4B596</accession>
<evidence type="ECO:0000313" key="5">
    <source>
        <dbReference type="EMBL" id="VCU71463.1"/>
    </source>
</evidence>
<keyword evidence="6" id="KW-1185">Reference proteome</keyword>
<dbReference type="InterPro" id="IPR000891">
    <property type="entry name" value="PYR_CT"/>
</dbReference>
<dbReference type="PANTHER" id="PTHR42738:SF7">
    <property type="entry name" value="HYDROXYMETHYLGLUTARYL-COA LYASE"/>
    <property type="match status" value="1"/>
</dbReference>
<dbReference type="GO" id="GO:0006552">
    <property type="term" value="P:L-leucine catabolic process"/>
    <property type="evidence" value="ECO:0007669"/>
    <property type="project" value="TreeGrafter"/>
</dbReference>
<protein>
    <submittedName>
        <fullName evidence="5">Hydroxymethylglutaryl-CoA lyase YngG</fullName>
        <ecNumber evidence="5">4.1.3.4</ecNumber>
    </submittedName>
</protein>
<dbReference type="EC" id="4.1.3.4" evidence="5"/>
<dbReference type="InterPro" id="IPR013785">
    <property type="entry name" value="Aldolase_TIM"/>
</dbReference>
<evidence type="ECO:0000256" key="1">
    <source>
        <dbReference type="ARBA" id="ARBA00009405"/>
    </source>
</evidence>
<evidence type="ECO:0000256" key="2">
    <source>
        <dbReference type="ARBA" id="ARBA00022723"/>
    </source>
</evidence>
<sequence>MLPTSIVIHEEGPREGFQFERQFIATARKLELIEALAQTGLAQIQVVSFVNPKRVPNMADADEVVAALRPRDGVRYTGLWLNEQGLERALRAPSLTVAGRIGLCASAPFLARNQNATPESARAAQRRMAGTFLAHGIAVDQGVIQAAFGCNYAGDVPLPVLLQTIADLLDIAAERGERIRMLTLADTMAWATPRSIREIVGAVRDKHPDLDLVLHLHDTRGMGIANAYAGMSMGVRRFDAAVGGLGGCPFAGHKGAAGNVCTEDLVFMCDEMGIETGIDLQCLIEAARLAQDIVGHELPGAVMKGGALSAMRRSLLSAQ</sequence>
<gene>
    <name evidence="5" type="primary">yngG_4</name>
    <name evidence="5" type="ORF">PIGHUM_03548</name>
</gene>
<dbReference type="InterPro" id="IPR043594">
    <property type="entry name" value="HMGL"/>
</dbReference>
<dbReference type="PANTHER" id="PTHR42738">
    <property type="entry name" value="HYDROXYMETHYLGLUTARYL-COA LYASE"/>
    <property type="match status" value="1"/>
</dbReference>
<dbReference type="PROSITE" id="PS50991">
    <property type="entry name" value="PYR_CT"/>
    <property type="match status" value="1"/>
</dbReference>
<evidence type="ECO:0000256" key="3">
    <source>
        <dbReference type="ARBA" id="ARBA00023239"/>
    </source>
</evidence>
<dbReference type="Gene3D" id="3.20.20.70">
    <property type="entry name" value="Aldolase class I"/>
    <property type="match status" value="1"/>
</dbReference>
<feature type="domain" description="Pyruvate carboxyltransferase" evidence="4">
    <location>
        <begin position="6"/>
        <end position="284"/>
    </location>
</feature>
<dbReference type="OrthoDB" id="9784013at2"/>
<keyword evidence="3 5" id="KW-0456">Lyase</keyword>
<dbReference type="GO" id="GO:0046872">
    <property type="term" value="F:metal ion binding"/>
    <property type="evidence" value="ECO:0007669"/>
    <property type="project" value="UniProtKB-KW"/>
</dbReference>
<dbReference type="SUPFAM" id="SSF51569">
    <property type="entry name" value="Aldolase"/>
    <property type="match status" value="1"/>
</dbReference>
<comment type="similarity">
    <text evidence="1">Belongs to the HMG-CoA lyase family.</text>
</comment>